<accession>A0ACC6PNB1</accession>
<protein>
    <submittedName>
        <fullName evidence="1">Amino acid adenylation domain-containing protein</fullName>
    </submittedName>
</protein>
<organism evidence="1 2">
    <name type="scientific">Streptomyces achmelvichensis</name>
    <dbReference type="NCBI Taxonomy" id="3134111"/>
    <lineage>
        <taxon>Bacteria</taxon>
        <taxon>Bacillati</taxon>
        <taxon>Actinomycetota</taxon>
        <taxon>Actinomycetes</taxon>
        <taxon>Kitasatosporales</taxon>
        <taxon>Streptomycetaceae</taxon>
        <taxon>Streptomyces</taxon>
    </lineage>
</organism>
<proteinExistence type="predicted"/>
<comment type="caution">
    <text evidence="1">The sequence shown here is derived from an EMBL/GenBank/DDBJ whole genome shotgun (WGS) entry which is preliminary data.</text>
</comment>
<dbReference type="EMBL" id="JBBKAJ010000022">
    <property type="protein sequence ID" value="MEJ8632884.1"/>
    <property type="molecule type" value="Genomic_DNA"/>
</dbReference>
<reference evidence="1" key="1">
    <citation type="submission" date="2024-03" db="EMBL/GenBank/DDBJ databases">
        <title>Novel Streptomyces species of biotechnological and ecological value are a feature of Machair soil.</title>
        <authorList>
            <person name="Prole J.R."/>
            <person name="Goodfellow M."/>
            <person name="Allenby N."/>
            <person name="Ward A.C."/>
        </authorList>
    </citation>
    <scope>NUCLEOTIDE SEQUENCE</scope>
    <source>
        <strain evidence="1">MS2.AVA.5</strain>
    </source>
</reference>
<dbReference type="Proteomes" id="UP001377168">
    <property type="component" value="Unassembled WGS sequence"/>
</dbReference>
<sequence>MTDLTTGPATLLDDQPHSRPGLPEAAPAVLPMSLGQEELYRRPPQAAEPPVVLGLRLDGEVHRPALIQAVRQLVARHEPLRTTYHTVDGVPGLQVWPAGLVAPVEPEFADLAGSDATGLEERVRELVTAPFHLAAGPVLRVLHAQVAAGEHVLVLCLHPLAADRASKDLLAADLAELYTAALTGRPARPAPTGRYRDHAAWQRKRFTDAKISARLDCWRGRLADLPTLRLPTDRPRPAARTTPGARHGFHVPAPIAHALTGLAREQGGTLFDGLLAACQVLFSRYSQQQDLALGTLAPGRPHPHLHDLVGHFANPLVLRQTVHPDTPFADLVADSARTVQDALSHQDVPYGRLVSELSEGPETAGRPLVQAMVLLRETPPAYTLPGARVCEFHPSWPAPVHDVTVEFTPTPAGDLTGVLEYDTALFDAATVERWAGHLGVLLGAAVADPAQPVGDLPLLDAEEHRLVSTDWAVNERDFPAHRGVHDLVGDQVRARPDAVAVVHGTATTTYAELDERANRLAHLLLDGGVRPGSFVAVCLPRGPELFAALLGVLRAGCAYLPLDPDYPGDRLSFMLEDARAAVCLTERHLTGKLPDTDVTTICLDEQHEALAAQPVHAPHVSVSPRDAAYVIYTSGSTGTPKGTVIEHRSITRLVCNADYVALREDDVVAQGADATFDAATFEIWAPLVTGARLVVIDKHTLLDPGALMLALTRHEITTLFLTTAVFNQVIAADPSAFATLRHVLFGGEAVNSARVAQVLAARPPQRLLHVYGPTETTTFATWHEVREADGTTPVPIGGPLANTAVHVLDERLNPVPIGVVGELYIAGPGVARGYLGRPELTAERFLDNPFAAVPGDRMYRSGDLVRWTAQGTIEYVGRVDHQVKVRGYRIEPGEIELVLVQHPDIEAAFVIALQDGDHKRLVGYVRPAAGRRVETTELREFVAGRLPEFMVPSAVVALDAFPLTPNGKIDRKALPAPVHTADPDSGPAPRTDTERVLAAIWADVLGVEQVGIGENFYELGGDSILGITVVAQARKAGLTISAKDVFRRQTIAELAAAVTES</sequence>
<keyword evidence="2" id="KW-1185">Reference proteome</keyword>
<gene>
    <name evidence="1" type="ORF">WKI67_05705</name>
</gene>
<evidence type="ECO:0000313" key="1">
    <source>
        <dbReference type="EMBL" id="MEJ8632884.1"/>
    </source>
</evidence>
<name>A0ACC6PNB1_9ACTN</name>
<evidence type="ECO:0000313" key="2">
    <source>
        <dbReference type="Proteomes" id="UP001377168"/>
    </source>
</evidence>